<organism evidence="2 3">
    <name type="scientific">Nocardia camponoti</name>
    <dbReference type="NCBI Taxonomy" id="1616106"/>
    <lineage>
        <taxon>Bacteria</taxon>
        <taxon>Bacillati</taxon>
        <taxon>Actinomycetota</taxon>
        <taxon>Actinomycetes</taxon>
        <taxon>Mycobacteriales</taxon>
        <taxon>Nocardiaceae</taxon>
        <taxon>Nocardia</taxon>
    </lineage>
</organism>
<keyword evidence="1" id="KW-0732">Signal</keyword>
<dbReference type="AlphaFoldDB" id="A0A917Q8C6"/>
<comment type="caution">
    <text evidence="2">The sequence shown here is derived from an EMBL/GenBank/DDBJ whole genome shotgun (WGS) entry which is preliminary data.</text>
</comment>
<gene>
    <name evidence="2" type="ORF">GCM10011591_04390</name>
</gene>
<name>A0A917Q8C6_9NOCA</name>
<proteinExistence type="predicted"/>
<accession>A0A917Q8C6</accession>
<protein>
    <submittedName>
        <fullName evidence="2">Uncharacterized protein</fullName>
    </submittedName>
</protein>
<sequence>MGNCVRLRVIAVGAAALGAVGWSAVAIANDVREPDDCLAVSPSIVNAIANQTASPATVLASAAVEDPFARSTNSTPHAEYYIVSLHLQTPTGETESAAWSVAAPAFDFKNGELAISAPLGSITPLTPSIEAARPTTLKALRCLPH</sequence>
<reference evidence="2" key="2">
    <citation type="submission" date="2020-09" db="EMBL/GenBank/DDBJ databases">
        <authorList>
            <person name="Sun Q."/>
            <person name="Zhou Y."/>
        </authorList>
    </citation>
    <scope>NUCLEOTIDE SEQUENCE</scope>
    <source>
        <strain evidence="2">CGMCC 4.7278</strain>
    </source>
</reference>
<feature type="signal peptide" evidence="1">
    <location>
        <begin position="1"/>
        <end position="28"/>
    </location>
</feature>
<evidence type="ECO:0000256" key="1">
    <source>
        <dbReference type="SAM" id="SignalP"/>
    </source>
</evidence>
<dbReference type="Proteomes" id="UP000612956">
    <property type="component" value="Unassembled WGS sequence"/>
</dbReference>
<evidence type="ECO:0000313" key="2">
    <source>
        <dbReference type="EMBL" id="GGK35904.1"/>
    </source>
</evidence>
<dbReference type="EMBL" id="BMMW01000001">
    <property type="protein sequence ID" value="GGK35904.1"/>
    <property type="molecule type" value="Genomic_DNA"/>
</dbReference>
<reference evidence="2" key="1">
    <citation type="journal article" date="2014" name="Int. J. Syst. Evol. Microbiol.">
        <title>Complete genome sequence of Corynebacterium casei LMG S-19264T (=DSM 44701T), isolated from a smear-ripened cheese.</title>
        <authorList>
            <consortium name="US DOE Joint Genome Institute (JGI-PGF)"/>
            <person name="Walter F."/>
            <person name="Albersmeier A."/>
            <person name="Kalinowski J."/>
            <person name="Ruckert C."/>
        </authorList>
    </citation>
    <scope>NUCLEOTIDE SEQUENCE</scope>
    <source>
        <strain evidence="2">CGMCC 4.7278</strain>
    </source>
</reference>
<evidence type="ECO:0000313" key="3">
    <source>
        <dbReference type="Proteomes" id="UP000612956"/>
    </source>
</evidence>
<feature type="chain" id="PRO_5037870177" evidence="1">
    <location>
        <begin position="29"/>
        <end position="145"/>
    </location>
</feature>
<keyword evidence="3" id="KW-1185">Reference proteome</keyword>